<dbReference type="GO" id="GO:0004842">
    <property type="term" value="F:ubiquitin-protein transferase activity"/>
    <property type="evidence" value="ECO:0007669"/>
    <property type="project" value="InterPro"/>
</dbReference>
<dbReference type="PANTHER" id="PTHR22605">
    <property type="entry name" value="RZ-TYPE DOMAIN-CONTAINING PROTEIN"/>
    <property type="match status" value="1"/>
</dbReference>
<feature type="region of interest" description="Disordered" evidence="2">
    <location>
        <begin position="170"/>
        <end position="194"/>
    </location>
</feature>
<evidence type="ECO:0000256" key="1">
    <source>
        <dbReference type="SAM" id="Coils"/>
    </source>
</evidence>
<dbReference type="PANTHER" id="PTHR22605:SF1">
    <property type="entry name" value="RZ-TYPE DOMAIN-CONTAINING PROTEIN"/>
    <property type="match status" value="1"/>
</dbReference>
<dbReference type="Proteomes" id="UP000681722">
    <property type="component" value="Unassembled WGS sequence"/>
</dbReference>
<dbReference type="InterPro" id="IPR031248">
    <property type="entry name" value="RNF213"/>
</dbReference>
<evidence type="ECO:0000256" key="2">
    <source>
        <dbReference type="SAM" id="MobiDB-lite"/>
    </source>
</evidence>
<protein>
    <submittedName>
        <fullName evidence="3">Uncharacterized protein</fullName>
    </submittedName>
</protein>
<dbReference type="GO" id="GO:0016887">
    <property type="term" value="F:ATP hydrolysis activity"/>
    <property type="evidence" value="ECO:0007669"/>
    <property type="project" value="InterPro"/>
</dbReference>
<feature type="coiled-coil region" evidence="1">
    <location>
        <begin position="222"/>
        <end position="249"/>
    </location>
</feature>
<name>A0A814XQX8_9BILA</name>
<accession>A0A814XQX8</accession>
<organism evidence="3 5">
    <name type="scientific">Didymodactylos carnosus</name>
    <dbReference type="NCBI Taxonomy" id="1234261"/>
    <lineage>
        <taxon>Eukaryota</taxon>
        <taxon>Metazoa</taxon>
        <taxon>Spiralia</taxon>
        <taxon>Gnathifera</taxon>
        <taxon>Rotifera</taxon>
        <taxon>Eurotatoria</taxon>
        <taxon>Bdelloidea</taxon>
        <taxon>Philodinida</taxon>
        <taxon>Philodinidae</taxon>
        <taxon>Didymodactylos</taxon>
    </lineage>
</organism>
<comment type="caution">
    <text evidence="3">The sequence shown here is derived from an EMBL/GenBank/DDBJ whole genome shotgun (WGS) entry which is preliminary data.</text>
</comment>
<sequence>MDASEKPFLTKLPDGLPVGGKPGRSTEKVIDYILYSYGLAIQQAIAETMDRDKQHEHCPDGLNSWYAYKRSLLDPEYNSIDEKKQKLCLDPIFSQILDKMINDLTNPELLPRCVKGLTQNSNESINSIVRKDDKRIEKVDAAIMQNEKQRQQSIAAEIATQEYYPELTATGSSVPGTKSLTHERPNSANCPGEQEDKRDFVEQLNELLTKQHRRQYSEEDILEKSRQMLEESKAKNDQLAEQAKVFQRTLQRNEIYSALNRFSYLPPIYPTVVKEIRSSSNRFQQINIVTRTALCIIGVPGQSKTLSFQIVLQNLQGAQLSAKSFCKRLPAIDPFFCLGSKYSRSENIAFIFERAIKREQQYEQNRMNPSQTTVFRMPDFPDDIDNELRNVEILSNIKLCMETGKTILMINTGRIHGSLYDVFNQNFSIMANEESRKIFSKVAIGPKTIDVVVHEDFQCIVHIKRCEFKDISAPFLSRFQKYSLNNPFLFTVLLRILKFYC</sequence>
<proteinExistence type="predicted"/>
<dbReference type="Proteomes" id="UP000663829">
    <property type="component" value="Unassembled WGS sequence"/>
</dbReference>
<evidence type="ECO:0000313" key="3">
    <source>
        <dbReference type="EMBL" id="CAF1219216.1"/>
    </source>
</evidence>
<evidence type="ECO:0000313" key="5">
    <source>
        <dbReference type="Proteomes" id="UP000663829"/>
    </source>
</evidence>
<gene>
    <name evidence="3" type="ORF">GPM918_LOCUS24600</name>
    <name evidence="4" type="ORF">SRO942_LOCUS24604</name>
</gene>
<keyword evidence="1" id="KW-0175">Coiled coil</keyword>
<feature type="region of interest" description="Disordered" evidence="2">
    <location>
        <begin position="1"/>
        <end position="20"/>
    </location>
</feature>
<dbReference type="EMBL" id="CAJNOQ010009236">
    <property type="protein sequence ID" value="CAF1219216.1"/>
    <property type="molecule type" value="Genomic_DNA"/>
</dbReference>
<keyword evidence="5" id="KW-1185">Reference proteome</keyword>
<dbReference type="OrthoDB" id="10587056at2759"/>
<dbReference type="AlphaFoldDB" id="A0A814XQX8"/>
<evidence type="ECO:0000313" key="4">
    <source>
        <dbReference type="EMBL" id="CAF3982749.1"/>
    </source>
</evidence>
<reference evidence="3" key="1">
    <citation type="submission" date="2021-02" db="EMBL/GenBank/DDBJ databases">
        <authorList>
            <person name="Nowell W R."/>
        </authorList>
    </citation>
    <scope>NUCLEOTIDE SEQUENCE</scope>
</reference>
<dbReference type="EMBL" id="CAJOBC010009240">
    <property type="protein sequence ID" value="CAF3982749.1"/>
    <property type="molecule type" value="Genomic_DNA"/>
</dbReference>
<feature type="compositionally biased region" description="Polar residues" evidence="2">
    <location>
        <begin position="170"/>
        <end position="179"/>
    </location>
</feature>